<gene>
    <name evidence="3" type="ORF">MACK_001665</name>
</gene>
<dbReference type="InterPro" id="IPR041966">
    <property type="entry name" value="LOTUS-like"/>
</dbReference>
<dbReference type="EMBL" id="CP056071">
    <property type="protein sequence ID" value="UKK02309.2"/>
    <property type="molecule type" value="Genomic_DNA"/>
</dbReference>
<reference evidence="3" key="1">
    <citation type="submission" date="2022-07" db="EMBL/GenBank/DDBJ databases">
        <title>Evaluation of T. orientalis genome assembly methods using nanopore sequencing and analysis of variation between genomes.</title>
        <authorList>
            <person name="Yam J."/>
            <person name="Micallef M.L."/>
            <person name="Liu M."/>
            <person name="Djordjevic S.P."/>
            <person name="Bogema D.R."/>
            <person name="Jenkins C."/>
        </authorList>
    </citation>
    <scope>NUCLEOTIDE SEQUENCE</scope>
    <source>
        <strain evidence="3">Goon Nure</strain>
    </source>
</reference>
<dbReference type="InterPro" id="IPR025677">
    <property type="entry name" value="OST-HTH-assoc_dom"/>
</dbReference>
<sequence length="425" mass="48388">MIETKCKNWTKGKTRESSFVKTKLYSKSEKLRSSKGSEESDSSSCESISSTSTSHTVNKIKKTHGKDQKLSKNLNNKRPNENYAVKLNSDLNTIYEIVRDLYDQEILPTIHEIRRKLTKYENLTIDPQNLLKMCSKDNRYNIIKLESSTKNSNDIQNLWAVLIRDSPFKDFSGQVDEELIQLVSNYLILISSYRYSNVEESEGEGRSVKRTTSITDDNEDSQVCENDVVKVPVEDIFKVGGRYLFAEHLKNNGPRRLSNLPLGKILNIVQKLTEIGVLVYRGNFLVPVVNSKSASNKFILNLTKSYNQNCLSKVKENFKSMLSGGARIAMSSVPIVYKNAFGEELKYGEMGYEKLSDFIKSEIPACRISKKANQYMVYMPEDDDEETKSKPAQSPGDKIIESKASLNRAHTTLLYPLKITRIQYV</sequence>
<evidence type="ECO:0000313" key="4">
    <source>
        <dbReference type="Proteomes" id="UP000244811"/>
    </source>
</evidence>
<feature type="domain" description="HTH OST-type" evidence="2">
    <location>
        <begin position="306"/>
        <end position="381"/>
    </location>
</feature>
<organism evidence="3 4">
    <name type="scientific">Theileria orientalis</name>
    <dbReference type="NCBI Taxonomy" id="68886"/>
    <lineage>
        <taxon>Eukaryota</taxon>
        <taxon>Sar</taxon>
        <taxon>Alveolata</taxon>
        <taxon>Apicomplexa</taxon>
        <taxon>Aconoidasida</taxon>
        <taxon>Piroplasmida</taxon>
        <taxon>Theileriidae</taxon>
        <taxon>Theileria</taxon>
    </lineage>
</organism>
<feature type="region of interest" description="Disordered" evidence="1">
    <location>
        <begin position="27"/>
        <end position="77"/>
    </location>
</feature>
<accession>A0A976QVS8</accession>
<dbReference type="Pfam" id="PF14418">
    <property type="entry name" value="OHA"/>
    <property type="match status" value="1"/>
</dbReference>
<evidence type="ECO:0000259" key="2">
    <source>
        <dbReference type="PROSITE" id="PS51644"/>
    </source>
</evidence>
<feature type="compositionally biased region" description="Basic and acidic residues" evidence="1">
    <location>
        <begin position="27"/>
        <end position="38"/>
    </location>
</feature>
<dbReference type="PROSITE" id="PS51644">
    <property type="entry name" value="HTH_OST"/>
    <property type="match status" value="1"/>
</dbReference>
<name>A0A976QVS8_THEOR</name>
<protein>
    <recommendedName>
        <fullName evidence="2">HTH OST-type domain-containing protein</fullName>
    </recommendedName>
</protein>
<dbReference type="Proteomes" id="UP000244811">
    <property type="component" value="Chromosome 2"/>
</dbReference>
<dbReference type="InterPro" id="IPR025605">
    <property type="entry name" value="OST-HTH/LOTUS_dom"/>
</dbReference>
<dbReference type="Gene3D" id="3.30.420.610">
    <property type="entry name" value="LOTUS domain-like"/>
    <property type="match status" value="1"/>
</dbReference>
<evidence type="ECO:0000256" key="1">
    <source>
        <dbReference type="SAM" id="MobiDB-lite"/>
    </source>
</evidence>
<feature type="compositionally biased region" description="Low complexity" evidence="1">
    <location>
        <begin position="42"/>
        <end position="56"/>
    </location>
</feature>
<proteinExistence type="predicted"/>
<evidence type="ECO:0000313" key="3">
    <source>
        <dbReference type="EMBL" id="UKK02309.2"/>
    </source>
</evidence>
<dbReference type="AlphaFoldDB" id="A0A976QVS8"/>
<dbReference type="Pfam" id="PF12872">
    <property type="entry name" value="OST-HTH"/>
    <property type="match status" value="1"/>
</dbReference>